<dbReference type="OrthoDB" id="9774191at2"/>
<dbReference type="SUPFAM" id="SSF51735">
    <property type="entry name" value="NAD(P)-binding Rossmann-fold domains"/>
    <property type="match status" value="1"/>
</dbReference>
<protein>
    <submittedName>
        <fullName evidence="3">Putative dehydrogenase</fullName>
    </submittedName>
</protein>
<dbReference type="PANTHER" id="PTHR43377">
    <property type="entry name" value="BILIVERDIN REDUCTASE A"/>
    <property type="match status" value="1"/>
</dbReference>
<dbReference type="EMBL" id="SHKX01000010">
    <property type="protein sequence ID" value="RZU47274.1"/>
    <property type="molecule type" value="Genomic_DNA"/>
</dbReference>
<evidence type="ECO:0000259" key="1">
    <source>
        <dbReference type="Pfam" id="PF01408"/>
    </source>
</evidence>
<keyword evidence="4" id="KW-1185">Reference proteome</keyword>
<dbReference type="Pfam" id="PF01408">
    <property type="entry name" value="GFO_IDH_MocA"/>
    <property type="match status" value="1"/>
</dbReference>
<dbReference type="SUPFAM" id="SSF55347">
    <property type="entry name" value="Glyceraldehyde-3-phosphate dehydrogenase-like, C-terminal domain"/>
    <property type="match status" value="1"/>
</dbReference>
<reference evidence="3 4" key="1">
    <citation type="submission" date="2019-02" db="EMBL/GenBank/DDBJ databases">
        <title>Genomic Encyclopedia of Type Strains, Phase IV (KMG-IV): sequencing the most valuable type-strain genomes for metagenomic binning, comparative biology and taxonomic classification.</title>
        <authorList>
            <person name="Goeker M."/>
        </authorList>
    </citation>
    <scope>NUCLEOTIDE SEQUENCE [LARGE SCALE GENOMIC DNA]</scope>
    <source>
        <strain evidence="3 4">DSM 105135</strain>
    </source>
</reference>
<name>A0A4Q7ZAV8_9GAMM</name>
<dbReference type="InterPro" id="IPR055170">
    <property type="entry name" value="GFO_IDH_MocA-like_dom"/>
</dbReference>
<accession>A0A4Q7ZAV8</accession>
<dbReference type="Proteomes" id="UP000292423">
    <property type="component" value="Unassembled WGS sequence"/>
</dbReference>
<dbReference type="InterPro" id="IPR000683">
    <property type="entry name" value="Gfo/Idh/MocA-like_OxRdtase_N"/>
</dbReference>
<dbReference type="InterPro" id="IPR051450">
    <property type="entry name" value="Gfo/Idh/MocA_Oxidoreductases"/>
</dbReference>
<evidence type="ECO:0000259" key="2">
    <source>
        <dbReference type="Pfam" id="PF22725"/>
    </source>
</evidence>
<gene>
    <name evidence="3" type="ORF">EV700_0228</name>
</gene>
<organism evidence="3 4">
    <name type="scientific">Fluviicoccus keumensis</name>
    <dbReference type="NCBI Taxonomy" id="1435465"/>
    <lineage>
        <taxon>Bacteria</taxon>
        <taxon>Pseudomonadati</taxon>
        <taxon>Pseudomonadota</taxon>
        <taxon>Gammaproteobacteria</taxon>
        <taxon>Moraxellales</taxon>
        <taxon>Moraxellaceae</taxon>
        <taxon>Fluviicoccus</taxon>
    </lineage>
</organism>
<dbReference type="InterPro" id="IPR036291">
    <property type="entry name" value="NAD(P)-bd_dom_sf"/>
</dbReference>
<dbReference type="RefSeq" id="WP_130410528.1">
    <property type="nucleotide sequence ID" value="NZ_SHKX01000010.1"/>
</dbReference>
<dbReference type="Gene3D" id="3.40.50.720">
    <property type="entry name" value="NAD(P)-binding Rossmann-like Domain"/>
    <property type="match status" value="1"/>
</dbReference>
<evidence type="ECO:0000313" key="3">
    <source>
        <dbReference type="EMBL" id="RZU47274.1"/>
    </source>
</evidence>
<dbReference type="PANTHER" id="PTHR43377:SF1">
    <property type="entry name" value="BILIVERDIN REDUCTASE A"/>
    <property type="match status" value="1"/>
</dbReference>
<evidence type="ECO:0000313" key="4">
    <source>
        <dbReference type="Proteomes" id="UP000292423"/>
    </source>
</evidence>
<dbReference type="GO" id="GO:0000166">
    <property type="term" value="F:nucleotide binding"/>
    <property type="evidence" value="ECO:0007669"/>
    <property type="project" value="InterPro"/>
</dbReference>
<dbReference type="Gene3D" id="3.30.360.10">
    <property type="entry name" value="Dihydrodipicolinate Reductase, domain 2"/>
    <property type="match status" value="1"/>
</dbReference>
<feature type="domain" description="Gfo/Idh/MocA-like oxidoreductase N-terminal" evidence="1">
    <location>
        <begin position="5"/>
        <end position="91"/>
    </location>
</feature>
<sequence>MSRTFVVIGLGSMGKRRIRCLQALGMTAIVGVDPREDRCAEAAARYQVPVHASLDAAAVSGPQAWIISVPPDLHHVYLERAASAGIPSFVEASVVDTGMASLLAREEAGALIAPSATLCFHPAIRQIRDIVAGGRLGRLSSVSMHSGQYLPDWHTYEAVSDYYVSNRDTGGAREIVPFELTWLVTVFDWPRTVSAQVRKTIEIPGAETIDDTYALMLDMGAFPLQLTVDVVSRVATRRLLVNGETGQLVWDWNEGCIRLYDAATAEWSKIEYDLGKAEAGYNANIGEQMYIDEIRAFCDAVDGLAPFPNALGDDHRILGVLYAAERASANRSVEVLPS</sequence>
<dbReference type="Pfam" id="PF22725">
    <property type="entry name" value="GFO_IDH_MocA_C3"/>
    <property type="match status" value="1"/>
</dbReference>
<proteinExistence type="predicted"/>
<feature type="domain" description="GFO/IDH/MocA-like oxidoreductase" evidence="2">
    <location>
        <begin position="124"/>
        <end position="248"/>
    </location>
</feature>
<dbReference type="AlphaFoldDB" id="A0A4Q7ZAV8"/>
<comment type="caution">
    <text evidence="3">The sequence shown here is derived from an EMBL/GenBank/DDBJ whole genome shotgun (WGS) entry which is preliminary data.</text>
</comment>